<keyword evidence="14" id="KW-1185">Reference proteome</keyword>
<dbReference type="Gene3D" id="1.20.1700.10">
    <property type="entry name" value="AF1104-like"/>
    <property type="match status" value="1"/>
</dbReference>
<keyword evidence="9" id="KW-0464">Manganese</keyword>
<gene>
    <name evidence="13" type="ORF">AYI69_g1148</name>
</gene>
<evidence type="ECO:0000256" key="1">
    <source>
        <dbReference type="ARBA" id="ARBA00001936"/>
    </source>
</evidence>
<comment type="cofactor">
    <cofactor evidence="2">
        <name>Ni(2+)</name>
        <dbReference type="ChEBI" id="CHEBI:49786"/>
    </cofactor>
</comment>
<evidence type="ECO:0000259" key="12">
    <source>
        <dbReference type="Pfam" id="PF01937"/>
    </source>
</evidence>
<keyword evidence="7" id="KW-0067">ATP-binding</keyword>
<evidence type="ECO:0000313" key="14">
    <source>
        <dbReference type="Proteomes" id="UP000187429"/>
    </source>
</evidence>
<feature type="domain" description="Damage-control phosphatase ARMT1-like metal-binding" evidence="12">
    <location>
        <begin position="494"/>
        <end position="726"/>
    </location>
</feature>
<dbReference type="GO" id="GO:0005634">
    <property type="term" value="C:nucleus"/>
    <property type="evidence" value="ECO:0007669"/>
    <property type="project" value="TreeGrafter"/>
</dbReference>
<keyword evidence="5" id="KW-0547">Nucleotide-binding</keyword>
<evidence type="ECO:0000256" key="8">
    <source>
        <dbReference type="ARBA" id="ARBA00022993"/>
    </source>
</evidence>
<feature type="compositionally biased region" description="Polar residues" evidence="10">
    <location>
        <begin position="112"/>
        <end position="132"/>
    </location>
</feature>
<dbReference type="GO" id="GO:0005829">
    <property type="term" value="C:cytosol"/>
    <property type="evidence" value="ECO:0007669"/>
    <property type="project" value="TreeGrafter"/>
</dbReference>
<keyword evidence="4" id="KW-0479">Metal-binding</keyword>
<comment type="cofactor">
    <cofactor evidence="1">
        <name>Mn(2+)</name>
        <dbReference type="ChEBI" id="CHEBI:29035"/>
    </cofactor>
</comment>
<evidence type="ECO:0000256" key="11">
    <source>
        <dbReference type="SAM" id="Phobius"/>
    </source>
</evidence>
<dbReference type="Gene3D" id="3.30.420.510">
    <property type="match status" value="1"/>
</dbReference>
<evidence type="ECO:0000256" key="4">
    <source>
        <dbReference type="ARBA" id="ARBA00022723"/>
    </source>
</evidence>
<dbReference type="OrthoDB" id="498611at2759"/>
<keyword evidence="6" id="KW-0378">Hydrolase</keyword>
<dbReference type="InterPro" id="IPR036075">
    <property type="entry name" value="ARMT-1-like_metal-bd_sf"/>
</dbReference>
<dbReference type="InterPro" id="IPR004567">
    <property type="entry name" value="Type_II_PanK"/>
</dbReference>
<dbReference type="SUPFAM" id="SSF53067">
    <property type="entry name" value="Actin-like ATPase domain"/>
    <property type="match status" value="2"/>
</dbReference>
<protein>
    <submittedName>
        <fullName evidence="13">Pantothenate kinase 4</fullName>
    </submittedName>
</protein>
<accession>A0A1R1YR26</accession>
<dbReference type="GO" id="GO:0015937">
    <property type="term" value="P:coenzyme A biosynthetic process"/>
    <property type="evidence" value="ECO:0007669"/>
    <property type="project" value="UniProtKB-KW"/>
</dbReference>
<evidence type="ECO:0000256" key="10">
    <source>
        <dbReference type="SAM" id="MobiDB-lite"/>
    </source>
</evidence>
<evidence type="ECO:0000256" key="3">
    <source>
        <dbReference type="ARBA" id="ARBA00022596"/>
    </source>
</evidence>
<evidence type="ECO:0000256" key="6">
    <source>
        <dbReference type="ARBA" id="ARBA00022801"/>
    </source>
</evidence>
<organism evidence="13 14">
    <name type="scientific">Smittium culicis</name>
    <dbReference type="NCBI Taxonomy" id="133412"/>
    <lineage>
        <taxon>Eukaryota</taxon>
        <taxon>Fungi</taxon>
        <taxon>Fungi incertae sedis</taxon>
        <taxon>Zoopagomycota</taxon>
        <taxon>Kickxellomycotina</taxon>
        <taxon>Harpellomycetes</taxon>
        <taxon>Harpellales</taxon>
        <taxon>Legeriomycetaceae</taxon>
        <taxon>Smittium</taxon>
    </lineage>
</organism>
<evidence type="ECO:0000256" key="5">
    <source>
        <dbReference type="ARBA" id="ARBA00022741"/>
    </source>
</evidence>
<keyword evidence="3" id="KW-0533">Nickel</keyword>
<keyword evidence="11" id="KW-1133">Transmembrane helix</keyword>
<comment type="caution">
    <text evidence="13">The sequence shown here is derived from an EMBL/GenBank/DDBJ whole genome shotgun (WGS) entry which is preliminary data.</text>
</comment>
<evidence type="ECO:0000256" key="7">
    <source>
        <dbReference type="ARBA" id="ARBA00022840"/>
    </source>
</evidence>
<keyword evidence="11" id="KW-0812">Transmembrane</keyword>
<reference evidence="14" key="1">
    <citation type="submission" date="2017-01" db="EMBL/GenBank/DDBJ databases">
        <authorList>
            <person name="Wang Y."/>
            <person name="White M."/>
            <person name="Kvist S."/>
            <person name="Moncalvo J.-M."/>
        </authorList>
    </citation>
    <scope>NUCLEOTIDE SEQUENCE [LARGE SCALE GENOMIC DNA]</scope>
    <source>
        <strain evidence="14">ID-206-W2</strain>
    </source>
</reference>
<evidence type="ECO:0000313" key="13">
    <source>
        <dbReference type="EMBL" id="OMJ29359.1"/>
    </source>
</evidence>
<feature type="region of interest" description="Disordered" evidence="10">
    <location>
        <begin position="108"/>
        <end position="132"/>
    </location>
</feature>
<evidence type="ECO:0000256" key="2">
    <source>
        <dbReference type="ARBA" id="ARBA00001967"/>
    </source>
</evidence>
<dbReference type="PANTHER" id="PTHR12280:SF20">
    <property type="entry name" value="4'-PHOSPHOPANTETHEINE PHOSPHATASE"/>
    <property type="match status" value="1"/>
</dbReference>
<name>A0A1R1YR26_9FUNG</name>
<feature type="transmembrane region" description="Helical" evidence="11">
    <location>
        <begin position="723"/>
        <end position="741"/>
    </location>
</feature>
<dbReference type="Proteomes" id="UP000187429">
    <property type="component" value="Unassembled WGS sequence"/>
</dbReference>
<dbReference type="InterPro" id="IPR043129">
    <property type="entry name" value="ATPase_NBD"/>
</dbReference>
<dbReference type="EMBL" id="LSSM01000305">
    <property type="protein sequence ID" value="OMJ29359.1"/>
    <property type="molecule type" value="Genomic_DNA"/>
</dbReference>
<dbReference type="GO" id="GO:0005524">
    <property type="term" value="F:ATP binding"/>
    <property type="evidence" value="ECO:0007669"/>
    <property type="project" value="UniProtKB-KW"/>
</dbReference>
<sequence>MSLNSGQSNLNLSGASNESVSNRKFNDIVIPNQNTIVSHIAVDIGGSMAKVVYFTTNKGHKGGRLNFEVFETDCIDKLIAFIESLIEKREIFTLDEAKFASNPEFKLASEPGKNSPSISPNPINQNFKFPNIDGNNHQDNKQSLFEDSSDSSDFSYDSPTYTKPTIKATGGGAHLFRKKLEERLGVEVQVEDEMECLINGLNFFIEEVSDEVFVYKENDFPIFEKVQKKDMYPYIDMMVGDIYGTDYDKIGLKATAIASTMGGVYRKNLHKEYNDADIARSLLYMVSNNIGQIAYLNAQLHGIKRIYFAGYFIRGHTLTMHTLSYAINFWSKGTMNALFMRHEGFLGAVGAFIKADPSLLPDKPTRKGRMGSFTENFVVTQDLNGTNVSMIGIFDRASTKLLPLPQLIMQTSKVNPSEDSSSITSTHGVYDPDTFDLVSDTELRNYWFEVMRKCTDNLIDLASSGKLNLNLPEDLSKLDKFKKIFSSRIQTLTVSPSAYGKLSVRSLLNLCEQCLHEIGFTDLYSKIKSIESESVIKTLPALFKEVDSITDKKVLIKTLLQRVVTGNMFDWGSNEIIGFIQSQQDKIDFSFFQDKLNFDSSLNNSTKFIEKLTSGDGHTYKKAIIFMDNSGSDAFLGVLPFARFLLSSGTDVILAANSHPALNDITSSELTSYLDRIAQFDNVISSKIKSGNLIVCGTGSASPCLDLSRLSEKFVSHCKDVDLVIIEVSFACFFSFFFFLIHKQPLLTS</sequence>
<dbReference type="Pfam" id="PF01937">
    <property type="entry name" value="ARMT1-like_dom"/>
    <property type="match status" value="1"/>
</dbReference>
<keyword evidence="13" id="KW-0418">Kinase</keyword>
<dbReference type="AlphaFoldDB" id="A0A1R1YR26"/>
<dbReference type="Gene3D" id="3.30.420.40">
    <property type="match status" value="1"/>
</dbReference>
<keyword evidence="13" id="KW-0808">Transferase</keyword>
<proteinExistence type="predicted"/>
<dbReference type="InterPro" id="IPR035073">
    <property type="entry name" value="At2g17340_3_helix_bundle"/>
</dbReference>
<dbReference type="Pfam" id="PF03630">
    <property type="entry name" value="Fumble"/>
    <property type="match status" value="1"/>
</dbReference>
<dbReference type="Gene3D" id="3.40.50.10880">
    <property type="entry name" value="Uncharacterised protein PF01937, DUF89, domain 3"/>
    <property type="match status" value="1"/>
</dbReference>
<dbReference type="GO" id="GO:0004594">
    <property type="term" value="F:pantothenate kinase activity"/>
    <property type="evidence" value="ECO:0007669"/>
    <property type="project" value="TreeGrafter"/>
</dbReference>
<dbReference type="GO" id="GO:0016787">
    <property type="term" value="F:hydrolase activity"/>
    <property type="evidence" value="ECO:0007669"/>
    <property type="project" value="UniProtKB-KW"/>
</dbReference>
<keyword evidence="11" id="KW-0472">Membrane</keyword>
<keyword evidence="8" id="KW-0173">Coenzyme A biosynthesis</keyword>
<dbReference type="PANTHER" id="PTHR12280">
    <property type="entry name" value="PANTOTHENATE KINASE"/>
    <property type="match status" value="1"/>
</dbReference>
<dbReference type="SUPFAM" id="SSF111321">
    <property type="entry name" value="AF1104-like"/>
    <property type="match status" value="1"/>
</dbReference>
<dbReference type="GO" id="GO:0046872">
    <property type="term" value="F:metal ion binding"/>
    <property type="evidence" value="ECO:0007669"/>
    <property type="project" value="UniProtKB-KW"/>
</dbReference>
<evidence type="ECO:0000256" key="9">
    <source>
        <dbReference type="ARBA" id="ARBA00023211"/>
    </source>
</evidence>
<dbReference type="InterPro" id="IPR002791">
    <property type="entry name" value="ARMT1-like_metal-bd"/>
</dbReference>